<keyword evidence="3" id="KW-1185">Reference proteome</keyword>
<proteinExistence type="predicted"/>
<evidence type="ECO:0000313" key="2">
    <source>
        <dbReference type="EMBL" id="KAJ6233295.1"/>
    </source>
</evidence>
<dbReference type="Proteomes" id="UP001150062">
    <property type="component" value="Unassembled WGS sequence"/>
</dbReference>
<reference evidence="2" key="1">
    <citation type="submission" date="2022-08" db="EMBL/GenBank/DDBJ databases">
        <title>Novel sulfate-reducing endosymbionts in the free-living metamonad Anaeramoeba.</title>
        <authorList>
            <person name="Jerlstrom-Hultqvist J."/>
            <person name="Cepicka I."/>
            <person name="Gallot-Lavallee L."/>
            <person name="Salas-Leiva D."/>
            <person name="Curtis B.A."/>
            <person name="Zahonova K."/>
            <person name="Pipaliya S."/>
            <person name="Dacks J."/>
            <person name="Roger A.J."/>
        </authorList>
    </citation>
    <scope>NUCLEOTIDE SEQUENCE</scope>
    <source>
        <strain evidence="2">Schooner1</strain>
    </source>
</reference>
<feature type="compositionally biased region" description="Low complexity" evidence="1">
    <location>
        <begin position="197"/>
        <end position="215"/>
    </location>
</feature>
<accession>A0ABQ8XLW8</accession>
<feature type="region of interest" description="Disordered" evidence="1">
    <location>
        <begin position="192"/>
        <end position="215"/>
    </location>
</feature>
<dbReference type="EMBL" id="JAOAOG010000281">
    <property type="protein sequence ID" value="KAJ6233295.1"/>
    <property type="molecule type" value="Genomic_DNA"/>
</dbReference>
<evidence type="ECO:0000313" key="3">
    <source>
        <dbReference type="Proteomes" id="UP001150062"/>
    </source>
</evidence>
<gene>
    <name evidence="2" type="ORF">M0813_30174</name>
</gene>
<name>A0ABQ8XLW8_9EUKA</name>
<protein>
    <recommendedName>
        <fullName evidence="4">Ribosomal protein L5</fullName>
    </recommendedName>
</protein>
<sequence>MTLMLDRWIILQRLISKIIIKSWTKNLELLKKQSFFTIKTKTKKLKFLLNLKNTRTKFDEKTKTILYVNTKILKKQSKELHNKKRKKNQKEEIDKQGTKPLFHLLHLAKINVTLEFTLEEKTQNIKYNLFLPNYRSLKYFHLSYKTKLDLKVNQLNELEFLDSNSKVIFKESAPLFFQKGFVFKGKYFLSQQSPPLKSNTSTSTSTSTNTNTNIKTNTNIDIKTKDTKNKTKTKKNKYSFWL</sequence>
<organism evidence="2 3">
    <name type="scientific">Anaeramoeba flamelloides</name>
    <dbReference type="NCBI Taxonomy" id="1746091"/>
    <lineage>
        <taxon>Eukaryota</taxon>
        <taxon>Metamonada</taxon>
        <taxon>Anaeramoebidae</taxon>
        <taxon>Anaeramoeba</taxon>
    </lineage>
</organism>
<comment type="caution">
    <text evidence="2">The sequence shown here is derived from an EMBL/GenBank/DDBJ whole genome shotgun (WGS) entry which is preliminary data.</text>
</comment>
<evidence type="ECO:0008006" key="4">
    <source>
        <dbReference type="Google" id="ProtNLM"/>
    </source>
</evidence>
<evidence type="ECO:0000256" key="1">
    <source>
        <dbReference type="SAM" id="MobiDB-lite"/>
    </source>
</evidence>